<accession>A0A9Q5QUH9</accession>
<dbReference type="SUPFAM" id="SSF52980">
    <property type="entry name" value="Restriction endonuclease-like"/>
    <property type="match status" value="1"/>
</dbReference>
<dbReference type="Proteomes" id="UP000190056">
    <property type="component" value="Unassembled WGS sequence"/>
</dbReference>
<reference evidence="4 5" key="1">
    <citation type="submission" date="2017-01" db="EMBL/GenBank/DDBJ databases">
        <authorList>
            <person name="Abreu V.A."/>
            <person name="Popin R.V."/>
            <person name="Rigonato J."/>
            <person name="Andreote A.P."/>
            <person name="Schaker P.C."/>
            <person name="Hoff-Risseti C."/>
            <person name="Alvarenga D.O."/>
            <person name="Varani A.M."/>
            <person name="Fiore M.F."/>
        </authorList>
    </citation>
    <scope>NUCLEOTIDE SEQUENCE [LARGE SCALE GENOMIC DNA]</scope>
    <source>
        <strain evidence="4 5">CENA302</strain>
    </source>
</reference>
<dbReference type="GO" id="GO:0003677">
    <property type="term" value="F:DNA binding"/>
    <property type="evidence" value="ECO:0007669"/>
    <property type="project" value="InterPro"/>
</dbReference>
<dbReference type="AlphaFoldDB" id="A0A9Q5QUH9"/>
<dbReference type="InterPro" id="IPR011856">
    <property type="entry name" value="tRNA_endonuc-like_dom_sf"/>
</dbReference>
<dbReference type="SUPFAM" id="SSF52540">
    <property type="entry name" value="P-loop containing nucleoside triphosphate hydrolases"/>
    <property type="match status" value="1"/>
</dbReference>
<comment type="caution">
    <text evidence="4">The sequence shown here is derived from an EMBL/GenBank/DDBJ whole genome shotgun (WGS) entry which is preliminary data.</text>
</comment>
<dbReference type="PANTHER" id="PTHR47396">
    <property type="entry name" value="TYPE I RESTRICTION ENZYME ECOKI R PROTEIN"/>
    <property type="match status" value="1"/>
</dbReference>
<dbReference type="InterPro" id="IPR050742">
    <property type="entry name" value="Helicase_Restrict-Modif_Enz"/>
</dbReference>
<feature type="domain" description="Helicase/UvrB N-terminal" evidence="1">
    <location>
        <begin position="137"/>
        <end position="207"/>
    </location>
</feature>
<dbReference type="CDD" id="cd22333">
    <property type="entry name" value="LlaBIII_nuclease-like"/>
    <property type="match status" value="1"/>
</dbReference>
<dbReference type="InterPro" id="IPR011335">
    <property type="entry name" value="Restrct_endonuc-II-like"/>
</dbReference>
<sequence length="360" mass="41713">MLNYLKTDPIYNEYFSQVWLWMDFPKRANMPDTGIDLVGMIRDTGDYCAIQCKCYDLNQTLQKSDIDSFFTASGTKVFKKRMIISTTAKWSKNAQAALDDQQIPVIRATIYDLENSPIDWNKYSLQNPDILQLKPKKHIRPHQQIALEKVLTQFEHADRGKLIMACGTGKTFTALKIAEHVPKHSHLILFLVPSISLLSQTLREWTAEMLPRIPYIKDFSSFSKAGAELAHYHLNYETIEPYEIKEFSAEVYLDNEDYQVEKMVFGKNKNGIDKTTIIYNSKIILSQIPLESYEYIVNGKSALEWIMERYKITKDKDSGIVNSPNHWSEDPRYIVDLIKRIVKVSMETVRIVKELPPLEV</sequence>
<organism evidence="4 5">
    <name type="scientific">Cylindrospermopsis raciborskii CENA302</name>
    <dbReference type="NCBI Taxonomy" id="1170768"/>
    <lineage>
        <taxon>Bacteria</taxon>
        <taxon>Bacillati</taxon>
        <taxon>Cyanobacteriota</taxon>
        <taxon>Cyanophyceae</taxon>
        <taxon>Nostocales</taxon>
        <taxon>Aphanizomenonaceae</taxon>
        <taxon>Cylindrospermopsis</taxon>
    </lineage>
</organism>
<protein>
    <recommendedName>
        <fullName evidence="6">Helicase ATP-binding domain-containing protein</fullName>
    </recommendedName>
</protein>
<dbReference type="InterPro" id="IPR006935">
    <property type="entry name" value="Helicase/UvrB_N"/>
</dbReference>
<dbReference type="RefSeq" id="WP_071250307.1">
    <property type="nucleotide sequence ID" value="NZ_MTPU01000056.1"/>
</dbReference>
<dbReference type="GO" id="GO:0016787">
    <property type="term" value="F:hydrolase activity"/>
    <property type="evidence" value="ECO:0007669"/>
    <property type="project" value="InterPro"/>
</dbReference>
<dbReference type="Gene3D" id="3.40.1350.10">
    <property type="match status" value="1"/>
</dbReference>
<feature type="domain" description="Mrr-like" evidence="2">
    <location>
        <begin position="6"/>
        <end position="128"/>
    </location>
</feature>
<dbReference type="Pfam" id="PF18135">
    <property type="entry name" value="Type_ISP_C"/>
    <property type="match status" value="1"/>
</dbReference>
<feature type="domain" description="Type ISP restriction-modification enzyme LLaBIII C-terminal specificity" evidence="3">
    <location>
        <begin position="208"/>
        <end position="337"/>
    </location>
</feature>
<gene>
    <name evidence="4" type="ORF">CENA302_15265</name>
</gene>
<evidence type="ECO:0000259" key="3">
    <source>
        <dbReference type="Pfam" id="PF18135"/>
    </source>
</evidence>
<dbReference type="InterPro" id="IPR039442">
    <property type="entry name" value="Mrr-like_dom"/>
</dbReference>
<evidence type="ECO:0008006" key="6">
    <source>
        <dbReference type="Google" id="ProtNLM"/>
    </source>
</evidence>
<dbReference type="Gene3D" id="3.40.50.300">
    <property type="entry name" value="P-loop containing nucleotide triphosphate hydrolases"/>
    <property type="match status" value="1"/>
</dbReference>
<name>A0A9Q5QUH9_9CYAN</name>
<evidence type="ECO:0000259" key="2">
    <source>
        <dbReference type="Pfam" id="PF13156"/>
    </source>
</evidence>
<evidence type="ECO:0000259" key="1">
    <source>
        <dbReference type="Pfam" id="PF04851"/>
    </source>
</evidence>
<dbReference type="InterPro" id="IPR041635">
    <property type="entry name" value="Type_ISP_LLaBIII_C"/>
</dbReference>
<evidence type="ECO:0000313" key="4">
    <source>
        <dbReference type="EMBL" id="OPH08600.1"/>
    </source>
</evidence>
<evidence type="ECO:0000313" key="5">
    <source>
        <dbReference type="Proteomes" id="UP000190056"/>
    </source>
</evidence>
<dbReference type="Pfam" id="PF04851">
    <property type="entry name" value="ResIII"/>
    <property type="match status" value="1"/>
</dbReference>
<dbReference type="GO" id="GO:0005524">
    <property type="term" value="F:ATP binding"/>
    <property type="evidence" value="ECO:0007669"/>
    <property type="project" value="InterPro"/>
</dbReference>
<dbReference type="EMBL" id="MTPU01000056">
    <property type="protein sequence ID" value="OPH08600.1"/>
    <property type="molecule type" value="Genomic_DNA"/>
</dbReference>
<dbReference type="Pfam" id="PF13156">
    <property type="entry name" value="Mrr_cat_2"/>
    <property type="match status" value="1"/>
</dbReference>
<dbReference type="PANTHER" id="PTHR47396:SF1">
    <property type="entry name" value="ATP-DEPENDENT HELICASE IRC3-RELATED"/>
    <property type="match status" value="1"/>
</dbReference>
<dbReference type="GO" id="GO:0005829">
    <property type="term" value="C:cytosol"/>
    <property type="evidence" value="ECO:0007669"/>
    <property type="project" value="TreeGrafter"/>
</dbReference>
<proteinExistence type="predicted"/>
<dbReference type="InterPro" id="IPR027417">
    <property type="entry name" value="P-loop_NTPase"/>
</dbReference>